<dbReference type="Proteomes" id="UP001172386">
    <property type="component" value="Unassembled WGS sequence"/>
</dbReference>
<evidence type="ECO:0000313" key="2">
    <source>
        <dbReference type="Proteomes" id="UP001172386"/>
    </source>
</evidence>
<reference evidence="1" key="1">
    <citation type="submission" date="2022-10" db="EMBL/GenBank/DDBJ databases">
        <title>Culturing micro-colonial fungi from biological soil crusts in the Mojave desert and describing Neophaeococcomyces mojavensis, and introducing the new genera and species Taxawa tesnikishii.</title>
        <authorList>
            <person name="Kurbessoian T."/>
            <person name="Stajich J.E."/>
        </authorList>
    </citation>
    <scope>NUCLEOTIDE SEQUENCE</scope>
    <source>
        <strain evidence="1">JES_112</strain>
    </source>
</reference>
<sequence>MSSTFNVHGKVTDGLRQPDQIRVTAPPSKRPSNFSTIVTQGVRAKERDELIAQIESYNSRSREIEDTMQNNRDAMAHEEREGRTRRGEAEQKKAELLASLNQRIQDYSILRHKDANATKNPELLLVRKKTREMLRSEDHDNENEITIKHLRERIESLEQTCHQLAINNQRSEDKQYESLQWLERNPTERDNAERRAEIGSTCFKDMPHIVSRTSDSSEVSYDAAEDTDEHEDQGENLISVTGRKHRNFLANFSVTANTPIGLAELCTGQENSIRNIGNQPVVPPNPSSPYFMAQTLEHEQHRTSDLKNRKAPGCKTSWRQRLGGFTSGDSDGKEITPPIRNAKLYTLEDLKGLQQANEEHDVLASEANLPEDALNVVCREAVDHAHLKQSSLADVREHKQEVDIHRVELQRAEVHHDKRNPLREATSDIETVEAHKRSQHKGLKSRQAEHQTRERFRQNQQQQLQESRRAVANFAINVANQECQQRPTESEQIQHELQRRTLQVDLVRLAHENKVQTTELLALRNELTRARSELQLERRKNGSLERRVTALEGQPEQYKQQLEAISKIRDDQIFIKEVYEDRNDTAFHTIALLQSENEKLQNQFDDLEFDQKKLINSREKLYQELLGLRRTNVLLETQKRLTAQKLMLADNLLKSLGHESWEQQCDQIQKNQLSAIARAVEMASVHRGPISFSAERGSPNGSQKHDVAKFSTTIDNEHILEAVSKRKAIFYDACIQNPPTWSHWAERECLIPHLHEVQATKSSSQQDTTSERGSTRSRISSHMPARRLLDKQDQCQKSDDTLETSVTNDHKANRRSPYAIRTQNRRFPAVPTLNPSHNMLHQQTVEFDDTSVIEGAPEQFIAVQVDDEDELPASAFTWRRRIASSKNSPHQSSSELSPTLFVPKPVESKGIGSRSHHGRRFSFVSPSVSQTPVGSSSDSARRASRSEIWTSPGMTQYRHLALERLRTISNDVAAAIKDLTTPARQAEAGENHSSRQANTGRRVSTVKRRRLNNVGEGDLENSAGFSTQSCDVAVNELFGTEALTPPANLFQQLLVSQAKEWDKGPLKNWRDKAITGSNSCLSMRAKKKGTTRDTPGTACISCIPEHRLCVSIINPGILTVMPLPEDHRQGTADDIEFWVQSRDLSS</sequence>
<proteinExistence type="predicted"/>
<comment type="caution">
    <text evidence="1">The sequence shown here is derived from an EMBL/GenBank/DDBJ whole genome shotgun (WGS) entry which is preliminary data.</text>
</comment>
<gene>
    <name evidence="1" type="ORF">H2198_001614</name>
</gene>
<dbReference type="EMBL" id="JAPDRQ010000018">
    <property type="protein sequence ID" value="KAJ9662072.1"/>
    <property type="molecule type" value="Genomic_DNA"/>
</dbReference>
<name>A0ACC3AGR6_9EURO</name>
<keyword evidence="2" id="KW-1185">Reference proteome</keyword>
<protein>
    <submittedName>
        <fullName evidence="1">Uncharacterized protein</fullName>
    </submittedName>
</protein>
<organism evidence="1 2">
    <name type="scientific">Neophaeococcomyces mojaviensis</name>
    <dbReference type="NCBI Taxonomy" id="3383035"/>
    <lineage>
        <taxon>Eukaryota</taxon>
        <taxon>Fungi</taxon>
        <taxon>Dikarya</taxon>
        <taxon>Ascomycota</taxon>
        <taxon>Pezizomycotina</taxon>
        <taxon>Eurotiomycetes</taxon>
        <taxon>Chaetothyriomycetidae</taxon>
        <taxon>Chaetothyriales</taxon>
        <taxon>Chaetothyriales incertae sedis</taxon>
        <taxon>Neophaeococcomyces</taxon>
    </lineage>
</organism>
<accession>A0ACC3AGR6</accession>
<evidence type="ECO:0000313" key="1">
    <source>
        <dbReference type="EMBL" id="KAJ9662072.1"/>
    </source>
</evidence>